<evidence type="ECO:0000256" key="1">
    <source>
        <dbReference type="SAM" id="MobiDB-lite"/>
    </source>
</evidence>
<organism evidence="4 5">
    <name type="scientific">Halosimplex litoreum</name>
    <dbReference type="NCBI Taxonomy" id="1198301"/>
    <lineage>
        <taxon>Archaea</taxon>
        <taxon>Methanobacteriati</taxon>
        <taxon>Methanobacteriota</taxon>
        <taxon>Stenosarchaea group</taxon>
        <taxon>Halobacteria</taxon>
        <taxon>Halobacteriales</taxon>
        <taxon>Haloarculaceae</taxon>
        <taxon>Halosimplex</taxon>
    </lineage>
</organism>
<accession>A0A7T3FVK3</accession>
<dbReference type="InterPro" id="IPR036388">
    <property type="entry name" value="WH-like_DNA-bd_sf"/>
</dbReference>
<dbReference type="OrthoDB" id="8482at2157"/>
<dbReference type="AlphaFoldDB" id="A0A7T3FVK3"/>
<gene>
    <name evidence="4" type="ORF">I7X12_12310</name>
</gene>
<keyword evidence="5" id="KW-1185">Reference proteome</keyword>
<dbReference type="EMBL" id="CP065856">
    <property type="protein sequence ID" value="QPV61546.1"/>
    <property type="molecule type" value="Genomic_DNA"/>
</dbReference>
<dbReference type="KEGG" id="hlt:I7X12_12310"/>
<dbReference type="InterPro" id="IPR055771">
    <property type="entry name" value="DUF7347"/>
</dbReference>
<feature type="region of interest" description="Disordered" evidence="1">
    <location>
        <begin position="1"/>
        <end position="20"/>
    </location>
</feature>
<dbReference type="InterPro" id="IPR055775">
    <property type="entry name" value="DUF7351"/>
</dbReference>
<evidence type="ECO:0000259" key="3">
    <source>
        <dbReference type="Pfam" id="PF24042"/>
    </source>
</evidence>
<proteinExistence type="predicted"/>
<dbReference type="Pfam" id="PF24042">
    <property type="entry name" value="DUF7351"/>
    <property type="match status" value="1"/>
</dbReference>
<evidence type="ECO:0000259" key="2">
    <source>
        <dbReference type="Pfam" id="PF24038"/>
    </source>
</evidence>
<feature type="domain" description="DUF7351" evidence="3">
    <location>
        <begin position="125"/>
        <end position="307"/>
    </location>
</feature>
<name>A0A7T3FVK3_9EURY</name>
<reference evidence="4 5" key="1">
    <citation type="submission" date="2020-12" db="EMBL/GenBank/DDBJ databases">
        <title>Halosimplex halophilum sp. nov. and Halosimplex salinum sp. nov., two new members of the genus Halosimplex.</title>
        <authorList>
            <person name="Cui H.L."/>
        </authorList>
    </citation>
    <scope>NUCLEOTIDE SEQUENCE [LARGE SCALE GENOMIC DNA]</scope>
    <source>
        <strain evidence="4 5">YGH94</strain>
    </source>
</reference>
<sequence length="316" mass="34851">MCPDDRGRTDAGDDRSGSHLTADEQVDALRALGNEHRLAILLALGDREVATQTNGLELPFSELYDAVPVENTSQFSYHLSKLVGPFVAETDAGYRLTYAGDKIVRAVRSGLYETTPSFDPIAVAGACVVCGTSDLGARLDDERFVVSCRACDRTLLSDSFPRSQASERSPDEVVASFGYRIWSTYVLIRGDVCPECFGRVDRRVDAHESHETPGDAGQYTFAAICRTCDFTIHLPIEVPAVFHPRASAFLWDHEIPLPETPLWELFGLFVSEEWTTDVRSADPVDARFELDFEGDTLALAMDDSFAVTPVDDFEPP</sequence>
<evidence type="ECO:0000313" key="5">
    <source>
        <dbReference type="Proteomes" id="UP000595001"/>
    </source>
</evidence>
<feature type="domain" description="DUF7347" evidence="2">
    <location>
        <begin position="27"/>
        <end position="107"/>
    </location>
</feature>
<feature type="compositionally biased region" description="Basic and acidic residues" evidence="1">
    <location>
        <begin position="1"/>
        <end position="17"/>
    </location>
</feature>
<dbReference type="RefSeq" id="WP_198060376.1">
    <property type="nucleotide sequence ID" value="NZ_CP065856.1"/>
</dbReference>
<dbReference type="Pfam" id="PF24038">
    <property type="entry name" value="DUF7347"/>
    <property type="match status" value="1"/>
</dbReference>
<protein>
    <submittedName>
        <fullName evidence="4">Helix-turn-helix transcriptional regulator</fullName>
    </submittedName>
</protein>
<evidence type="ECO:0000313" key="4">
    <source>
        <dbReference type="EMBL" id="QPV61546.1"/>
    </source>
</evidence>
<dbReference type="GeneID" id="60589289"/>
<dbReference type="Proteomes" id="UP000595001">
    <property type="component" value="Chromosome"/>
</dbReference>
<dbReference type="Gene3D" id="1.10.10.10">
    <property type="entry name" value="Winged helix-like DNA-binding domain superfamily/Winged helix DNA-binding domain"/>
    <property type="match status" value="1"/>
</dbReference>